<dbReference type="Gene3D" id="3.20.20.140">
    <property type="entry name" value="Metal-dependent hydrolases"/>
    <property type="match status" value="1"/>
</dbReference>
<evidence type="ECO:0000313" key="1">
    <source>
        <dbReference type="EMBL" id="EKE26488.1"/>
    </source>
</evidence>
<dbReference type="SUPFAM" id="SSF51556">
    <property type="entry name" value="Metallo-dependent hydrolases"/>
    <property type="match status" value="1"/>
</dbReference>
<accession>K2FU86</accession>
<dbReference type="InterPro" id="IPR032466">
    <property type="entry name" value="Metal_Hydrolase"/>
</dbReference>
<sequence length="226" mass="27448">MKQIFENKIINIDESIFDNRFLFKIASNCKSDFDVDIWKLLLEYKNENLNYKKDYKLWNEVYSPKSELEIFEKLLEDNIKNNKKIHISNISLQEEVQIIKDIYLDLGYFNVELNKFEIDFKNSPVTLWVNINNLMYSFKDYNRKKEEIFFIPPPREPRHQKNLKSGINSWVVSTIQINNNNEEFNFLKDLINEEKINLLKLWRNLFYNYKKIGFVFDESEIIIEMN</sequence>
<dbReference type="AlphaFoldDB" id="K2FU86"/>
<comment type="caution">
    <text evidence="1">The sequence shown here is derived from an EMBL/GenBank/DDBJ whole genome shotgun (WGS) entry which is preliminary data.</text>
</comment>
<organism evidence="1">
    <name type="scientific">uncultured bacterium</name>
    <name type="common">gcode 4</name>
    <dbReference type="NCBI Taxonomy" id="1234023"/>
    <lineage>
        <taxon>Bacteria</taxon>
        <taxon>environmental samples</taxon>
    </lineage>
</organism>
<protein>
    <submittedName>
        <fullName evidence="1">Uncharacterized protein</fullName>
    </submittedName>
</protein>
<dbReference type="EMBL" id="AMFJ01000783">
    <property type="protein sequence ID" value="EKE26488.1"/>
    <property type="molecule type" value="Genomic_DNA"/>
</dbReference>
<name>K2FU86_9BACT</name>
<gene>
    <name evidence="1" type="ORF">ACD_4C00267G0006</name>
</gene>
<proteinExistence type="predicted"/>
<reference evidence="1" key="1">
    <citation type="journal article" date="2012" name="Science">
        <title>Fermentation, hydrogen, and sulfur metabolism in multiple uncultivated bacterial phyla.</title>
        <authorList>
            <person name="Wrighton K.C."/>
            <person name="Thomas B.C."/>
            <person name="Sharon I."/>
            <person name="Miller C.S."/>
            <person name="Castelle C.J."/>
            <person name="VerBerkmoes N.C."/>
            <person name="Wilkins M.J."/>
            <person name="Hettich R.L."/>
            <person name="Lipton M.S."/>
            <person name="Williams K.H."/>
            <person name="Long P.E."/>
            <person name="Banfield J.F."/>
        </authorList>
    </citation>
    <scope>NUCLEOTIDE SEQUENCE [LARGE SCALE GENOMIC DNA]</scope>
</reference>